<comment type="caution">
    <text evidence="1">The sequence shown here is derived from an EMBL/GenBank/DDBJ whole genome shotgun (WGS) entry which is preliminary data.</text>
</comment>
<evidence type="ECO:0000313" key="2">
    <source>
        <dbReference type="Proteomes" id="UP001163603"/>
    </source>
</evidence>
<proteinExistence type="predicted"/>
<dbReference type="EMBL" id="CM047742">
    <property type="protein sequence ID" value="KAJ0034217.1"/>
    <property type="molecule type" value="Genomic_DNA"/>
</dbReference>
<dbReference type="Proteomes" id="UP001163603">
    <property type="component" value="Chromosome 7"/>
</dbReference>
<gene>
    <name evidence="1" type="ORF">Pint_25622</name>
</gene>
<name>A0ACC0YD05_9ROSI</name>
<reference evidence="2" key="1">
    <citation type="journal article" date="2023" name="G3 (Bethesda)">
        <title>Genome assembly and association tests identify interacting loci associated with vigor, precocity, and sex in interspecific pistachio rootstocks.</title>
        <authorList>
            <person name="Palmer W."/>
            <person name="Jacygrad E."/>
            <person name="Sagayaradj S."/>
            <person name="Cavanaugh K."/>
            <person name="Han R."/>
            <person name="Bertier L."/>
            <person name="Beede B."/>
            <person name="Kafkas S."/>
            <person name="Golino D."/>
            <person name="Preece J."/>
            <person name="Michelmore R."/>
        </authorList>
    </citation>
    <scope>NUCLEOTIDE SEQUENCE [LARGE SCALE GENOMIC DNA]</scope>
</reference>
<evidence type="ECO:0000313" key="1">
    <source>
        <dbReference type="EMBL" id="KAJ0034217.1"/>
    </source>
</evidence>
<sequence>MDGKKYFYLSDAMSLLNIIVDPSMLGVELLKIAEMGLTTTKLLNAEKFPVLLPNSTFSSQLIVNKSCAQWRAVAIKIPLHIDDLDKIPQISNDIKSMLRSNTKVFLGREAPYCFLSQIESSFTELTLGCILKTMSKDELYTTEQDIRL</sequence>
<organism evidence="1 2">
    <name type="scientific">Pistacia integerrima</name>
    <dbReference type="NCBI Taxonomy" id="434235"/>
    <lineage>
        <taxon>Eukaryota</taxon>
        <taxon>Viridiplantae</taxon>
        <taxon>Streptophyta</taxon>
        <taxon>Embryophyta</taxon>
        <taxon>Tracheophyta</taxon>
        <taxon>Spermatophyta</taxon>
        <taxon>Magnoliopsida</taxon>
        <taxon>eudicotyledons</taxon>
        <taxon>Gunneridae</taxon>
        <taxon>Pentapetalae</taxon>
        <taxon>rosids</taxon>
        <taxon>malvids</taxon>
        <taxon>Sapindales</taxon>
        <taxon>Anacardiaceae</taxon>
        <taxon>Pistacia</taxon>
    </lineage>
</organism>
<keyword evidence="2" id="KW-1185">Reference proteome</keyword>
<protein>
    <submittedName>
        <fullName evidence="1">Uncharacterized protein</fullName>
    </submittedName>
</protein>
<accession>A0ACC0YD05</accession>